<name>A0A3M3W5Z0_PSEA0</name>
<organism evidence="2 3">
    <name type="scientific">Pseudomonas amygdali pv. eriobotryae</name>
    <dbReference type="NCBI Taxonomy" id="129137"/>
    <lineage>
        <taxon>Bacteria</taxon>
        <taxon>Pseudomonadati</taxon>
        <taxon>Pseudomonadota</taxon>
        <taxon>Gammaproteobacteria</taxon>
        <taxon>Pseudomonadales</taxon>
        <taxon>Pseudomonadaceae</taxon>
        <taxon>Pseudomonas</taxon>
        <taxon>Pseudomonas amygdali</taxon>
    </lineage>
</organism>
<evidence type="ECO:0000313" key="3">
    <source>
        <dbReference type="Proteomes" id="UP000275613"/>
    </source>
</evidence>
<evidence type="ECO:0000256" key="1">
    <source>
        <dbReference type="SAM" id="SignalP"/>
    </source>
</evidence>
<accession>A0A3M3W5Z0</accession>
<dbReference type="AlphaFoldDB" id="A0A3M3W5Z0"/>
<keyword evidence="1" id="KW-0732">Signal</keyword>
<protein>
    <submittedName>
        <fullName evidence="2">Polygalacturonase</fullName>
    </submittedName>
</protein>
<feature type="chain" id="PRO_5017929918" evidence="1">
    <location>
        <begin position="35"/>
        <end position="190"/>
    </location>
</feature>
<gene>
    <name evidence="2" type="ORF">ALQ39_101046</name>
</gene>
<proteinExistence type="predicted"/>
<reference evidence="2 3" key="1">
    <citation type="submission" date="2018-08" db="EMBL/GenBank/DDBJ databases">
        <title>Recombination of ecologically and evolutionarily significant loci maintains genetic cohesion in the Pseudomonas syringae species complex.</title>
        <authorList>
            <person name="Dillon M."/>
            <person name="Thakur S."/>
            <person name="Almeida R.N.D."/>
            <person name="Weir B.S."/>
            <person name="Guttman D.S."/>
        </authorList>
    </citation>
    <scope>NUCLEOTIDE SEQUENCE [LARGE SCALE GENOMIC DNA]</scope>
    <source>
        <strain evidence="2 3">ICMP 4316</strain>
    </source>
</reference>
<feature type="signal peptide" evidence="1">
    <location>
        <begin position="1"/>
        <end position="34"/>
    </location>
</feature>
<dbReference type="EMBL" id="RBPV01000374">
    <property type="protein sequence ID" value="RMO53261.1"/>
    <property type="molecule type" value="Genomic_DNA"/>
</dbReference>
<sequence>MPGPLHFAMHTFRQTSLMAASAAMSLTLILPAQAASEAAVVTPWGTISEPTSPPVCKQLQAHLTPRDGSLDSADGSALDSRPDQENIQNAINGCAAGQAVKLVKGDGDNSAFLSGPLQLKSGVTLWIDEGVTLFASRNPKDYDNGKGTCGVTTVANQDACSSLISAKNTHSSGVIGKGVIDGRGGSLLTA</sequence>
<dbReference type="Gene3D" id="2.160.20.10">
    <property type="entry name" value="Single-stranded right-handed beta-helix, Pectin lyase-like"/>
    <property type="match status" value="1"/>
</dbReference>
<dbReference type="InterPro" id="IPR011050">
    <property type="entry name" value="Pectin_lyase_fold/virulence"/>
</dbReference>
<evidence type="ECO:0000313" key="2">
    <source>
        <dbReference type="EMBL" id="RMO53261.1"/>
    </source>
</evidence>
<dbReference type="Proteomes" id="UP000275613">
    <property type="component" value="Unassembled WGS sequence"/>
</dbReference>
<feature type="non-terminal residue" evidence="2">
    <location>
        <position position="190"/>
    </location>
</feature>
<dbReference type="InterPro" id="IPR012334">
    <property type="entry name" value="Pectin_lyas_fold"/>
</dbReference>
<comment type="caution">
    <text evidence="2">The sequence shown here is derived from an EMBL/GenBank/DDBJ whole genome shotgun (WGS) entry which is preliminary data.</text>
</comment>
<dbReference type="SUPFAM" id="SSF51126">
    <property type="entry name" value="Pectin lyase-like"/>
    <property type="match status" value="1"/>
</dbReference>